<dbReference type="Proteomes" id="UP000248857">
    <property type="component" value="Unassembled WGS sequence"/>
</dbReference>
<proteinExistence type="predicted"/>
<feature type="compositionally biased region" description="Polar residues" evidence="1">
    <location>
        <begin position="46"/>
        <end position="57"/>
    </location>
</feature>
<dbReference type="EMBL" id="PQWO01000001">
    <property type="protein sequence ID" value="PZD75267.1"/>
    <property type="molecule type" value="Genomic_DNA"/>
</dbReference>
<name>A0A2W1K6P5_9CYAN</name>
<gene>
    <name evidence="2" type="ORF">C1752_00120</name>
</gene>
<protein>
    <submittedName>
        <fullName evidence="2">Uncharacterized protein</fullName>
    </submittedName>
</protein>
<feature type="region of interest" description="Disordered" evidence="1">
    <location>
        <begin position="32"/>
        <end position="57"/>
    </location>
</feature>
<evidence type="ECO:0000313" key="3">
    <source>
        <dbReference type="Proteomes" id="UP000248857"/>
    </source>
</evidence>
<dbReference type="AlphaFoldDB" id="A0A2W1K6P5"/>
<dbReference type="RefSeq" id="WP_110984111.1">
    <property type="nucleotide sequence ID" value="NZ_CAWNWM010000001.1"/>
</dbReference>
<reference evidence="2 3" key="1">
    <citation type="journal article" date="2018" name="Sci. Rep.">
        <title>A novel species of the marine cyanobacterium Acaryochloris with a unique pigment content and lifestyle.</title>
        <authorList>
            <person name="Partensky F."/>
            <person name="Six C."/>
            <person name="Ratin M."/>
            <person name="Garczarek L."/>
            <person name="Vaulot D."/>
            <person name="Probert I."/>
            <person name="Calteau A."/>
            <person name="Gourvil P."/>
            <person name="Marie D."/>
            <person name="Grebert T."/>
            <person name="Bouchier C."/>
            <person name="Le Panse S."/>
            <person name="Gachenot M."/>
            <person name="Rodriguez F."/>
            <person name="Garrido J.L."/>
        </authorList>
    </citation>
    <scope>NUCLEOTIDE SEQUENCE [LARGE SCALE GENOMIC DNA]</scope>
    <source>
        <strain evidence="2 3">RCC1774</strain>
    </source>
</reference>
<dbReference type="OrthoDB" id="573459at2"/>
<accession>A0A2W1K6P5</accession>
<organism evidence="2 3">
    <name type="scientific">Acaryochloris thomasi RCC1774</name>
    <dbReference type="NCBI Taxonomy" id="1764569"/>
    <lineage>
        <taxon>Bacteria</taxon>
        <taxon>Bacillati</taxon>
        <taxon>Cyanobacteriota</taxon>
        <taxon>Cyanophyceae</taxon>
        <taxon>Acaryochloridales</taxon>
        <taxon>Acaryochloridaceae</taxon>
        <taxon>Acaryochloris</taxon>
        <taxon>Acaryochloris thomasi</taxon>
    </lineage>
</organism>
<sequence length="230" mass="25257">MPTSNQTPILQGLLISLLLAPLLLLNSCGATEQEAPPSTEAAAQPDQLSTGEPTTVKASVKFKQDGGQERFTLKYKPDGAKLEDAAGAEIARLNIDAAQKVKIKDPQDQVLGYVVPTTGAWKLENAEQSEELYILRQQDDGDYKLETGSDQPIYRIKKREYGYEIESPDKQSLYKVKEKEGKISLRNAEDQTVLYSKDKTSPIAMACFGFEVLTPEQQAALAYAVSQSTP</sequence>
<comment type="caution">
    <text evidence="2">The sequence shown here is derived from an EMBL/GenBank/DDBJ whole genome shotgun (WGS) entry which is preliminary data.</text>
</comment>
<keyword evidence="3" id="KW-1185">Reference proteome</keyword>
<evidence type="ECO:0000256" key="1">
    <source>
        <dbReference type="SAM" id="MobiDB-lite"/>
    </source>
</evidence>
<evidence type="ECO:0000313" key="2">
    <source>
        <dbReference type="EMBL" id="PZD75267.1"/>
    </source>
</evidence>